<evidence type="ECO:0000256" key="1">
    <source>
        <dbReference type="SAM" id="MobiDB-lite"/>
    </source>
</evidence>
<proteinExistence type="predicted"/>
<gene>
    <name evidence="2" type="ORF">Cadr_000019669</name>
</gene>
<evidence type="ECO:0000313" key="3">
    <source>
        <dbReference type="Proteomes" id="UP000299084"/>
    </source>
</evidence>
<comment type="caution">
    <text evidence="2">The sequence shown here is derived from an EMBL/GenBank/DDBJ whole genome shotgun (WGS) entry which is preliminary data.</text>
</comment>
<evidence type="ECO:0000313" key="2">
    <source>
        <dbReference type="EMBL" id="KAB1266505.1"/>
    </source>
</evidence>
<dbReference type="AlphaFoldDB" id="A0A5N4D5Z9"/>
<protein>
    <submittedName>
        <fullName evidence="2">Uncharacterized protein</fullName>
    </submittedName>
</protein>
<organism evidence="2 3">
    <name type="scientific">Camelus dromedarius</name>
    <name type="common">Dromedary</name>
    <name type="synonym">Arabian camel</name>
    <dbReference type="NCBI Taxonomy" id="9838"/>
    <lineage>
        <taxon>Eukaryota</taxon>
        <taxon>Metazoa</taxon>
        <taxon>Chordata</taxon>
        <taxon>Craniata</taxon>
        <taxon>Vertebrata</taxon>
        <taxon>Euteleostomi</taxon>
        <taxon>Mammalia</taxon>
        <taxon>Eutheria</taxon>
        <taxon>Laurasiatheria</taxon>
        <taxon>Artiodactyla</taxon>
        <taxon>Tylopoda</taxon>
        <taxon>Camelidae</taxon>
        <taxon>Camelus</taxon>
    </lineage>
</organism>
<dbReference type="EMBL" id="JWIN03000016">
    <property type="protein sequence ID" value="KAB1266505.1"/>
    <property type="molecule type" value="Genomic_DNA"/>
</dbReference>
<dbReference type="Proteomes" id="UP000299084">
    <property type="component" value="Unassembled WGS sequence"/>
</dbReference>
<feature type="region of interest" description="Disordered" evidence="1">
    <location>
        <begin position="33"/>
        <end position="89"/>
    </location>
</feature>
<sequence length="119" mass="12782">MTFWPRLNDMKEPAVRGEDEVVRAHNAYKYGGHSKELAGRRWRTRSRMEAGRPATGSDSALPRSGERSPCPGPCSGPSPAVPFPMGYGRGQRDMLREKAVSLGCNPPALGAEGAEGTNA</sequence>
<reference evidence="2 3" key="1">
    <citation type="journal article" date="2019" name="Mol. Ecol. Resour.">
        <title>Improving Illumina assemblies with Hi-C and long reads: an example with the North African dromedary.</title>
        <authorList>
            <person name="Elbers J.P."/>
            <person name="Rogers M.F."/>
            <person name="Perelman P.L."/>
            <person name="Proskuryakova A.A."/>
            <person name="Serdyukova N.A."/>
            <person name="Johnson W.E."/>
            <person name="Horin P."/>
            <person name="Corander J."/>
            <person name="Murphy D."/>
            <person name="Burger P.A."/>
        </authorList>
    </citation>
    <scope>NUCLEOTIDE SEQUENCE [LARGE SCALE GENOMIC DNA]</scope>
    <source>
        <strain evidence="2">Drom800</strain>
        <tissue evidence="2">Blood</tissue>
    </source>
</reference>
<keyword evidence="3" id="KW-1185">Reference proteome</keyword>
<name>A0A5N4D5Z9_CAMDR</name>
<accession>A0A5N4D5Z9</accession>
<feature type="compositionally biased region" description="Pro residues" evidence="1">
    <location>
        <begin position="70"/>
        <end position="82"/>
    </location>
</feature>